<gene>
    <name evidence="6" type="ORF">Cboi02_000506100</name>
</gene>
<evidence type="ECO:0000256" key="2">
    <source>
        <dbReference type="ARBA" id="ARBA00022763"/>
    </source>
</evidence>
<dbReference type="GO" id="GO:0000077">
    <property type="term" value="P:DNA damage checkpoint signaling"/>
    <property type="evidence" value="ECO:0007669"/>
    <property type="project" value="TreeGrafter"/>
</dbReference>
<dbReference type="Pfam" id="PF00533">
    <property type="entry name" value="BRCT"/>
    <property type="match status" value="1"/>
</dbReference>
<organism evidence="6 7">
    <name type="scientific">Candida boidinii</name>
    <name type="common">Yeast</name>
    <dbReference type="NCBI Taxonomy" id="5477"/>
    <lineage>
        <taxon>Eukaryota</taxon>
        <taxon>Fungi</taxon>
        <taxon>Dikarya</taxon>
        <taxon>Ascomycota</taxon>
        <taxon>Saccharomycotina</taxon>
        <taxon>Pichiomycetes</taxon>
        <taxon>Pichiales</taxon>
        <taxon>Pichiaceae</taxon>
        <taxon>Ogataea</taxon>
        <taxon>Ogataea/Candida clade</taxon>
    </lineage>
</organism>
<dbReference type="GO" id="GO:0045944">
    <property type="term" value="P:positive regulation of transcription by RNA polymerase II"/>
    <property type="evidence" value="ECO:0007669"/>
    <property type="project" value="TreeGrafter"/>
</dbReference>
<dbReference type="InterPro" id="IPR001357">
    <property type="entry name" value="BRCT_dom"/>
</dbReference>
<evidence type="ECO:0000259" key="5">
    <source>
        <dbReference type="PROSITE" id="PS50172"/>
    </source>
</evidence>
<keyword evidence="3" id="KW-0539">Nucleus</keyword>
<evidence type="ECO:0000256" key="4">
    <source>
        <dbReference type="SAM" id="MobiDB-lite"/>
    </source>
</evidence>
<dbReference type="Gene3D" id="3.40.50.10190">
    <property type="entry name" value="BRCT domain"/>
    <property type="match status" value="1"/>
</dbReference>
<dbReference type="AlphaFoldDB" id="A0A9W6T519"/>
<keyword evidence="7" id="KW-1185">Reference proteome</keyword>
<feature type="compositionally biased region" description="Basic residues" evidence="4">
    <location>
        <begin position="80"/>
        <end position="98"/>
    </location>
</feature>
<comment type="subcellular location">
    <subcellularLocation>
        <location evidence="1">Nucleus</location>
    </subcellularLocation>
</comment>
<dbReference type="InterPro" id="IPR047252">
    <property type="entry name" value="TP53BP1-like"/>
</dbReference>
<feature type="region of interest" description="Disordered" evidence="4">
    <location>
        <begin position="67"/>
        <end position="104"/>
    </location>
</feature>
<evidence type="ECO:0000256" key="3">
    <source>
        <dbReference type="ARBA" id="ARBA00023242"/>
    </source>
</evidence>
<name>A0A9W6T519_CANBO</name>
<keyword evidence="2" id="KW-0227">DNA damage</keyword>
<dbReference type="CDD" id="cd17745">
    <property type="entry name" value="BRCT_p53bp1_rpt1"/>
    <property type="match status" value="1"/>
</dbReference>
<feature type="region of interest" description="Disordered" evidence="4">
    <location>
        <begin position="442"/>
        <end position="547"/>
    </location>
</feature>
<feature type="compositionally biased region" description="Basic residues" evidence="4">
    <location>
        <begin position="461"/>
        <end position="479"/>
    </location>
</feature>
<protein>
    <submittedName>
        <fullName evidence="6">Unnamed protein product</fullName>
    </submittedName>
</protein>
<sequence>MDLGNNELYDTNKIASPLAIKVGDLVKIVTERRDNFQVTGLKYVNKKELITCIRGYNVITVKRLSNTSSEGDRSNISVNKIKHKEKSVKGKRKRKTHKRDLDEYTEDEKENEDIEFYIQDIIINRTHWMKNNLPTWFNDKLFFNNYISGLMQEFESNKIFSKCIFCVSIDSTKDRNRVVKLIEDNGGLVLQKGFEEVIHFCDMGIKSRNIDRLIKYEDLEFLKNYRFAAVISNKVSRTLKYLESLILNWPILSESFILDTCKNKNNFNNWPSYLLPSGKSNLRQNLISFNNFKFFTNYQDKKQTLKDQLLLNSEVLSNFIILAKNVGGAKDFIPSLPGSHQTSTSTVTNIKADSINLNFFFRNLGVHDFRFIDNISNIKDFIKSFYTEDELKGKIVCYYIGNTMITDFLNGEFKNNMIELKSMMYNHDNNLIKIRTKVASDPKKSIKSIKRKSSQVSMNVSKKKAKTNKPNSKIKKTKPKKESNKRGTETSSIGIRKSRRKAARLKLTYKEDSTDEEEDDERQPTESSPIDDEEASELDSEEEEAVQ</sequence>
<feature type="domain" description="BRCT" evidence="5">
    <location>
        <begin position="155"/>
        <end position="260"/>
    </location>
</feature>
<evidence type="ECO:0000313" key="7">
    <source>
        <dbReference type="Proteomes" id="UP001165120"/>
    </source>
</evidence>
<dbReference type="PANTHER" id="PTHR15321:SF3">
    <property type="entry name" value="TP53-BINDING PROTEIN 1"/>
    <property type="match status" value="1"/>
</dbReference>
<evidence type="ECO:0000256" key="1">
    <source>
        <dbReference type="ARBA" id="ARBA00004123"/>
    </source>
</evidence>
<dbReference type="Proteomes" id="UP001165120">
    <property type="component" value="Unassembled WGS sequence"/>
</dbReference>
<dbReference type="PANTHER" id="PTHR15321">
    <property type="entry name" value="TUMOR SUPPRESSOR P53-BINDING PROTEIN 1"/>
    <property type="match status" value="1"/>
</dbReference>
<dbReference type="InterPro" id="IPR013914">
    <property type="entry name" value="Rad9_Rad53-bd_dom_fun"/>
</dbReference>
<feature type="compositionally biased region" description="Polar residues" evidence="4">
    <location>
        <begin position="67"/>
        <end position="78"/>
    </location>
</feature>
<proteinExistence type="predicted"/>
<dbReference type="SMART" id="SM00292">
    <property type="entry name" value="BRCT"/>
    <property type="match status" value="1"/>
</dbReference>
<dbReference type="Pfam" id="PF08605">
    <property type="entry name" value="Rad9_Rad53_bind"/>
    <property type="match status" value="1"/>
</dbReference>
<evidence type="ECO:0000313" key="6">
    <source>
        <dbReference type="EMBL" id="GME76132.1"/>
    </source>
</evidence>
<reference evidence="6" key="1">
    <citation type="submission" date="2023-04" db="EMBL/GenBank/DDBJ databases">
        <title>Candida boidinii NBRC 10035.</title>
        <authorList>
            <person name="Ichikawa N."/>
            <person name="Sato H."/>
            <person name="Tonouchi N."/>
        </authorList>
    </citation>
    <scope>NUCLEOTIDE SEQUENCE</scope>
    <source>
        <strain evidence="6">NBRC 10035</strain>
    </source>
</reference>
<dbReference type="PROSITE" id="PS50172">
    <property type="entry name" value="BRCT"/>
    <property type="match status" value="1"/>
</dbReference>
<dbReference type="GO" id="GO:0005634">
    <property type="term" value="C:nucleus"/>
    <property type="evidence" value="ECO:0007669"/>
    <property type="project" value="UniProtKB-SubCell"/>
</dbReference>
<dbReference type="GO" id="GO:0042393">
    <property type="term" value="F:histone binding"/>
    <property type="evidence" value="ECO:0007669"/>
    <property type="project" value="TreeGrafter"/>
</dbReference>
<feature type="compositionally biased region" description="Acidic residues" evidence="4">
    <location>
        <begin position="529"/>
        <end position="547"/>
    </location>
</feature>
<dbReference type="InterPro" id="IPR047249">
    <property type="entry name" value="BRCT_p53bp1-like_rpt1"/>
</dbReference>
<accession>A0A9W6T519</accession>
<dbReference type="EMBL" id="BSXN01002277">
    <property type="protein sequence ID" value="GME76132.1"/>
    <property type="molecule type" value="Genomic_DNA"/>
</dbReference>
<comment type="caution">
    <text evidence="6">The sequence shown here is derived from an EMBL/GenBank/DDBJ whole genome shotgun (WGS) entry which is preliminary data.</text>
</comment>
<dbReference type="SUPFAM" id="SSF52113">
    <property type="entry name" value="BRCT domain"/>
    <property type="match status" value="1"/>
</dbReference>
<dbReference type="InterPro" id="IPR036420">
    <property type="entry name" value="BRCT_dom_sf"/>
</dbReference>